<dbReference type="Proteomes" id="UP000006860">
    <property type="component" value="Chromosome"/>
</dbReference>
<dbReference type="InterPro" id="IPR002500">
    <property type="entry name" value="PAPS_reduct_dom"/>
</dbReference>
<dbReference type="InterPro" id="IPR014729">
    <property type="entry name" value="Rossmann-like_a/b/a_fold"/>
</dbReference>
<feature type="domain" description="Phosphoadenosine phosphosulphate reductase" evidence="1">
    <location>
        <begin position="57"/>
        <end position="202"/>
    </location>
</feature>
<reference evidence="3" key="1">
    <citation type="submission" date="2011-02" db="EMBL/GenBank/DDBJ databases">
        <title>The complete genome of Planctomyces brasiliensis DSM 5305.</title>
        <authorList>
            <person name="Lucas S."/>
            <person name="Copeland A."/>
            <person name="Lapidus A."/>
            <person name="Bruce D."/>
            <person name="Goodwin L."/>
            <person name="Pitluck S."/>
            <person name="Kyrpides N."/>
            <person name="Mavromatis K."/>
            <person name="Pagani I."/>
            <person name="Ivanova N."/>
            <person name="Ovchinnikova G."/>
            <person name="Lu M."/>
            <person name="Detter J.C."/>
            <person name="Han C."/>
            <person name="Land M."/>
            <person name="Hauser L."/>
            <person name="Markowitz V."/>
            <person name="Cheng J.-F."/>
            <person name="Hugenholtz P."/>
            <person name="Woyke T."/>
            <person name="Wu D."/>
            <person name="Tindall B."/>
            <person name="Pomrenke H.G."/>
            <person name="Brambilla E."/>
            <person name="Klenk H.-P."/>
            <person name="Eisen J.A."/>
        </authorList>
    </citation>
    <scope>NUCLEOTIDE SEQUENCE [LARGE SCALE GENOMIC DNA]</scope>
    <source>
        <strain evidence="3">ATCC 49424 / DSM 5305 / JCM 21570 / NBRC 103401 / IFAM 1448</strain>
    </source>
</reference>
<dbReference type="SUPFAM" id="SSF52402">
    <property type="entry name" value="Adenine nucleotide alpha hydrolases-like"/>
    <property type="match status" value="1"/>
</dbReference>
<dbReference type="STRING" id="756272.Plabr_0246"/>
<dbReference type="EMBL" id="CP002546">
    <property type="protein sequence ID" value="ADY57875.1"/>
    <property type="molecule type" value="Genomic_DNA"/>
</dbReference>
<evidence type="ECO:0000259" key="1">
    <source>
        <dbReference type="Pfam" id="PF01507"/>
    </source>
</evidence>
<name>F0SPH1_RUBBR</name>
<accession>F0SPH1</accession>
<dbReference type="Gene3D" id="3.40.50.620">
    <property type="entry name" value="HUPs"/>
    <property type="match status" value="1"/>
</dbReference>
<gene>
    <name evidence="2" type="ordered locus">Plabr_0246</name>
</gene>
<evidence type="ECO:0000313" key="2">
    <source>
        <dbReference type="EMBL" id="ADY57875.1"/>
    </source>
</evidence>
<evidence type="ECO:0000313" key="3">
    <source>
        <dbReference type="Proteomes" id="UP000006860"/>
    </source>
</evidence>
<dbReference type="Pfam" id="PF01507">
    <property type="entry name" value="PAPS_reduct"/>
    <property type="match status" value="1"/>
</dbReference>
<dbReference type="AlphaFoldDB" id="F0SPH1"/>
<protein>
    <submittedName>
        <fullName evidence="2">Phosphoadenosine phosphosulfate reductase</fullName>
    </submittedName>
</protein>
<dbReference type="eggNOG" id="COG0175">
    <property type="taxonomic scope" value="Bacteria"/>
</dbReference>
<dbReference type="HOGENOM" id="CLU_075759_0_0_0"/>
<keyword evidence="3" id="KW-1185">Reference proteome</keyword>
<dbReference type="GO" id="GO:0003824">
    <property type="term" value="F:catalytic activity"/>
    <property type="evidence" value="ECO:0007669"/>
    <property type="project" value="InterPro"/>
</dbReference>
<proteinExistence type="predicted"/>
<dbReference type="KEGG" id="pbs:Plabr_0246"/>
<sequence>MMLISSDRHTAKDLLLWSELESADHAHAASRGHASRNNEARDAIISFVAQGPCYAGTSWGKDSVVVAYLLWRYAPDVPLMHLRPTNHNPDCDAVRDAYFDRYPGQKYVEVSVDYSGVDRTQPDSVVDRETDRCWYKAIREFGDAYGHRHILGLRGEESAGRRLRMAKWGLNSPNGCAPIGNWSTADVFAALASRLLPVHPAYAMLGSGRWQRDRLRVAELGDTHGKGSGRREWEAEYYGDVLRRLER</sequence>
<organism evidence="2 3">
    <name type="scientific">Rubinisphaera brasiliensis (strain ATCC 49424 / DSM 5305 / JCM 21570 / IAM 15109 / NBRC 103401 / IFAM 1448)</name>
    <name type="common">Planctomyces brasiliensis</name>
    <dbReference type="NCBI Taxonomy" id="756272"/>
    <lineage>
        <taxon>Bacteria</taxon>
        <taxon>Pseudomonadati</taxon>
        <taxon>Planctomycetota</taxon>
        <taxon>Planctomycetia</taxon>
        <taxon>Planctomycetales</taxon>
        <taxon>Planctomycetaceae</taxon>
        <taxon>Rubinisphaera</taxon>
    </lineage>
</organism>